<organism evidence="2 3">
    <name type="scientific">Xylaria arbuscula</name>
    <dbReference type="NCBI Taxonomy" id="114810"/>
    <lineage>
        <taxon>Eukaryota</taxon>
        <taxon>Fungi</taxon>
        <taxon>Dikarya</taxon>
        <taxon>Ascomycota</taxon>
        <taxon>Pezizomycotina</taxon>
        <taxon>Sordariomycetes</taxon>
        <taxon>Xylariomycetidae</taxon>
        <taxon>Xylariales</taxon>
        <taxon>Xylariaceae</taxon>
        <taxon>Xylaria</taxon>
    </lineage>
</organism>
<gene>
    <name evidence="2" type="ORF">NPX13_g1562</name>
</gene>
<feature type="compositionally biased region" description="Basic and acidic residues" evidence="1">
    <location>
        <begin position="208"/>
        <end position="218"/>
    </location>
</feature>
<protein>
    <submittedName>
        <fullName evidence="2">Uncharacterized protein</fullName>
    </submittedName>
</protein>
<reference evidence="2" key="1">
    <citation type="submission" date="2022-07" db="EMBL/GenBank/DDBJ databases">
        <title>Genome Sequence of Xylaria arbuscula.</title>
        <authorList>
            <person name="Buettner E."/>
        </authorList>
    </citation>
    <scope>NUCLEOTIDE SEQUENCE</scope>
    <source>
        <strain evidence="2">VT107</strain>
    </source>
</reference>
<dbReference type="Proteomes" id="UP001148614">
    <property type="component" value="Unassembled WGS sequence"/>
</dbReference>
<comment type="caution">
    <text evidence="2">The sequence shown here is derived from an EMBL/GenBank/DDBJ whole genome shotgun (WGS) entry which is preliminary data.</text>
</comment>
<dbReference type="EMBL" id="JANPWZ010000143">
    <property type="protein sequence ID" value="KAJ3579001.1"/>
    <property type="molecule type" value="Genomic_DNA"/>
</dbReference>
<proteinExistence type="predicted"/>
<evidence type="ECO:0000313" key="2">
    <source>
        <dbReference type="EMBL" id="KAJ3579001.1"/>
    </source>
</evidence>
<evidence type="ECO:0000256" key="1">
    <source>
        <dbReference type="SAM" id="MobiDB-lite"/>
    </source>
</evidence>
<dbReference type="AlphaFoldDB" id="A0A9W8NKU4"/>
<keyword evidence="3" id="KW-1185">Reference proteome</keyword>
<feature type="region of interest" description="Disordered" evidence="1">
    <location>
        <begin position="198"/>
        <end position="218"/>
    </location>
</feature>
<evidence type="ECO:0000313" key="3">
    <source>
        <dbReference type="Proteomes" id="UP001148614"/>
    </source>
</evidence>
<dbReference type="VEuPathDB" id="FungiDB:F4678DRAFT_462600"/>
<name>A0A9W8NKU4_9PEZI</name>
<accession>A0A9W8NKU4</accession>
<sequence>MNTQLLIPLTGPIDPETKDQLLLKLWGSANPNAEDLLCMNFYFNWYEKDIMSIHQKPNKLPEVLLIMTSIGEPPLGTDGPNTIHWNAGTLRDFTTAYFGPAGSGVKLQPDKLQIGRIFTALNLNKIGGMRIEWTRNLADHLRLVDDDKTVSVFDCVAYLRFQRKVQKQLFPPGFIDETLRTLALGTDSTERPCHARMARNSNRGLRPRPPDRRVRQPDHARAALRELQLLEQPAGGAEAGARRGAAADAAAVVVRPAQRRAVVYVLGRHPRVPVHRLLRARAERRGRFAGLSIVAGHSGEGDHETHRRTRG</sequence>